<dbReference type="InterPro" id="IPR032466">
    <property type="entry name" value="Metal_Hydrolase"/>
</dbReference>
<evidence type="ECO:0000313" key="5">
    <source>
        <dbReference type="Proteomes" id="UP000280819"/>
    </source>
</evidence>
<dbReference type="RefSeq" id="WP_124844317.1">
    <property type="nucleotide sequence ID" value="NZ_JAUNKP010000013.1"/>
</dbReference>
<feature type="binding site" evidence="3">
    <location>
        <position position="22"/>
    </location>
    <ligand>
        <name>a divalent metal cation</name>
        <dbReference type="ChEBI" id="CHEBI:60240"/>
        <label>1</label>
    </ligand>
</feature>
<feature type="binding site" evidence="3">
    <location>
        <position position="118"/>
    </location>
    <ligand>
        <name>a divalent metal cation</name>
        <dbReference type="ChEBI" id="CHEBI:60240"/>
        <label>1</label>
    </ligand>
</feature>
<protein>
    <submittedName>
        <fullName evidence="4">TatD family deoxyribonuclease</fullName>
    </submittedName>
</protein>
<dbReference type="PIRSF" id="PIRSF005902">
    <property type="entry name" value="DNase_TatD"/>
    <property type="match status" value="1"/>
</dbReference>
<sequence length="287" mass="31194">MTLPDTLPNAPEMLPAHVIDNHTHLLSTYEHSGLEAGPGLAAAAAVGVAGVVDVGYDLTSSTAAAELAATHPMVRAAVAIHPNDAARIVQRGDFEQLDREIGRIAALLGRPGVVAVGETGLDHYRTKDPEGLAGQVHSFREHIALAREHDLTLVIHDRDAHDDILKVLDAEERPERVVMHCFSGDRIFAAECLERGFWLSFPGVVTFGSAESLREAARTVPLERILVETDAPYLTPKPERGRPNAPYLLPHTVRFLAELLEVELAEFCRQVSANTEAAYATRWSTDA</sequence>
<evidence type="ECO:0000256" key="1">
    <source>
        <dbReference type="ARBA" id="ARBA00022723"/>
    </source>
</evidence>
<dbReference type="GO" id="GO:0016788">
    <property type="term" value="F:hydrolase activity, acting on ester bonds"/>
    <property type="evidence" value="ECO:0007669"/>
    <property type="project" value="InterPro"/>
</dbReference>
<comment type="caution">
    <text evidence="4">The sequence shown here is derived from an EMBL/GenBank/DDBJ whole genome shotgun (WGS) entry which is preliminary data.</text>
</comment>
<dbReference type="EMBL" id="RQZG01000006">
    <property type="protein sequence ID" value="RRD05475.1"/>
    <property type="molecule type" value="Genomic_DNA"/>
</dbReference>
<evidence type="ECO:0000313" key="4">
    <source>
        <dbReference type="EMBL" id="RRD05475.1"/>
    </source>
</evidence>
<dbReference type="Pfam" id="PF01026">
    <property type="entry name" value="TatD_DNase"/>
    <property type="match status" value="1"/>
</dbReference>
<dbReference type="NCBIfam" id="TIGR00010">
    <property type="entry name" value="YchF/TatD family DNA exonuclease"/>
    <property type="match status" value="1"/>
</dbReference>
<reference evidence="4 5" key="1">
    <citation type="submission" date="2018-11" db="EMBL/GenBank/DDBJ databases">
        <title>Genomes From Bacteria Associated with the Canine Oral Cavity: a Test Case for Automated Genome-Based Taxonomic Assignment.</title>
        <authorList>
            <person name="Coil D.A."/>
            <person name="Jospin G."/>
            <person name="Darling A.E."/>
            <person name="Wallis C."/>
            <person name="Davis I.J."/>
            <person name="Harris S."/>
            <person name="Eisen J.A."/>
            <person name="Holcombe L.J."/>
            <person name="O'Flynn C."/>
        </authorList>
    </citation>
    <scope>NUCLEOTIDE SEQUENCE [LARGE SCALE GENOMIC DNA]</scope>
    <source>
        <strain evidence="4 5">OH887_COT-365</strain>
    </source>
</reference>
<dbReference type="GO" id="GO:0005829">
    <property type="term" value="C:cytosol"/>
    <property type="evidence" value="ECO:0007669"/>
    <property type="project" value="TreeGrafter"/>
</dbReference>
<feature type="binding site" evidence="3">
    <location>
        <position position="180"/>
    </location>
    <ligand>
        <name>a divalent metal cation</name>
        <dbReference type="ChEBI" id="CHEBI:60240"/>
        <label>2</label>
    </ligand>
</feature>
<dbReference type="InterPro" id="IPR015991">
    <property type="entry name" value="TatD/YcfH-like"/>
</dbReference>
<dbReference type="Gene3D" id="3.20.20.140">
    <property type="entry name" value="Metal-dependent hydrolases"/>
    <property type="match status" value="1"/>
</dbReference>
<dbReference type="CDD" id="cd01310">
    <property type="entry name" value="TatD_DNAse"/>
    <property type="match status" value="1"/>
</dbReference>
<dbReference type="GO" id="GO:0004536">
    <property type="term" value="F:DNA nuclease activity"/>
    <property type="evidence" value="ECO:0007669"/>
    <property type="project" value="InterPro"/>
</dbReference>
<dbReference type="Proteomes" id="UP000280819">
    <property type="component" value="Unassembled WGS sequence"/>
</dbReference>
<feature type="binding site" evidence="3">
    <location>
        <position position="156"/>
    </location>
    <ligand>
        <name>a divalent metal cation</name>
        <dbReference type="ChEBI" id="CHEBI:60240"/>
        <label>2</label>
    </ligand>
</feature>
<dbReference type="PANTHER" id="PTHR46124">
    <property type="entry name" value="D-AMINOACYL-TRNA DEACYLASE"/>
    <property type="match status" value="1"/>
</dbReference>
<gene>
    <name evidence="4" type="ORF">EII34_07020</name>
</gene>
<proteinExistence type="predicted"/>
<dbReference type="SUPFAM" id="SSF51556">
    <property type="entry name" value="Metallo-dependent hydrolases"/>
    <property type="match status" value="1"/>
</dbReference>
<organism evidence="4 5">
    <name type="scientific">Arachnia propionica</name>
    <dbReference type="NCBI Taxonomy" id="1750"/>
    <lineage>
        <taxon>Bacteria</taxon>
        <taxon>Bacillati</taxon>
        <taxon>Actinomycetota</taxon>
        <taxon>Actinomycetes</taxon>
        <taxon>Propionibacteriales</taxon>
        <taxon>Propionibacteriaceae</taxon>
        <taxon>Arachnia</taxon>
    </lineage>
</organism>
<dbReference type="PANTHER" id="PTHR46124:SF2">
    <property type="entry name" value="D-AMINOACYL-TRNA DEACYLASE"/>
    <property type="match status" value="1"/>
</dbReference>
<keyword evidence="2" id="KW-0378">Hydrolase</keyword>
<evidence type="ECO:0000256" key="3">
    <source>
        <dbReference type="PIRSR" id="PIRSR005902-1"/>
    </source>
</evidence>
<accession>A0A3P1T8G6</accession>
<name>A0A3P1T8G6_9ACTN</name>
<feature type="binding site" evidence="3">
    <location>
        <position position="230"/>
    </location>
    <ligand>
        <name>a divalent metal cation</name>
        <dbReference type="ChEBI" id="CHEBI:60240"/>
        <label>1</label>
    </ligand>
</feature>
<dbReference type="GO" id="GO:0046872">
    <property type="term" value="F:metal ion binding"/>
    <property type="evidence" value="ECO:0007669"/>
    <property type="project" value="UniProtKB-KW"/>
</dbReference>
<evidence type="ECO:0000256" key="2">
    <source>
        <dbReference type="ARBA" id="ARBA00022801"/>
    </source>
</evidence>
<dbReference type="AlphaFoldDB" id="A0A3P1T8G6"/>
<dbReference type="FunFam" id="3.20.20.140:FF:000005">
    <property type="entry name" value="TatD family hydrolase"/>
    <property type="match status" value="1"/>
</dbReference>
<dbReference type="InterPro" id="IPR018228">
    <property type="entry name" value="DNase_TatD-rel_CS"/>
</dbReference>
<feature type="binding site" evidence="3">
    <location>
        <position position="24"/>
    </location>
    <ligand>
        <name>a divalent metal cation</name>
        <dbReference type="ChEBI" id="CHEBI:60240"/>
        <label>1</label>
    </ligand>
</feature>
<keyword evidence="1 3" id="KW-0479">Metal-binding</keyword>
<dbReference type="OrthoDB" id="9810005at2"/>
<dbReference type="InterPro" id="IPR001130">
    <property type="entry name" value="TatD-like"/>
</dbReference>
<dbReference type="PROSITE" id="PS01091">
    <property type="entry name" value="TATD_3"/>
    <property type="match status" value="1"/>
</dbReference>